<feature type="region of interest" description="Disordered" evidence="6">
    <location>
        <begin position="1"/>
        <end position="49"/>
    </location>
</feature>
<dbReference type="Pfam" id="PF06371">
    <property type="entry name" value="Drf_GBD"/>
    <property type="match status" value="1"/>
</dbReference>
<dbReference type="InterPro" id="IPR042201">
    <property type="entry name" value="FH2_Formin_sf"/>
</dbReference>
<dbReference type="SMART" id="SM00498">
    <property type="entry name" value="FH2"/>
    <property type="match status" value="1"/>
</dbReference>
<dbReference type="SUPFAM" id="SSF101447">
    <property type="entry name" value="Formin homology 2 domain (FH2 domain)"/>
    <property type="match status" value="1"/>
</dbReference>
<dbReference type="InterPro" id="IPR010472">
    <property type="entry name" value="FH3_dom"/>
</dbReference>
<comment type="similarity">
    <text evidence="2">Belongs to the formin homology family. Diaphanous subfamily.</text>
</comment>
<evidence type="ECO:0000256" key="5">
    <source>
        <dbReference type="SAM" id="Coils"/>
    </source>
</evidence>
<dbReference type="InterPro" id="IPR051412">
    <property type="entry name" value="Formin_Homology_Diaphanous_sf"/>
</dbReference>
<dbReference type="GO" id="GO:0005884">
    <property type="term" value="C:actin filament"/>
    <property type="evidence" value="ECO:0007669"/>
    <property type="project" value="TreeGrafter"/>
</dbReference>
<feature type="compositionally biased region" description="Basic and acidic residues" evidence="6">
    <location>
        <begin position="1047"/>
        <end position="1057"/>
    </location>
</feature>
<evidence type="ECO:0000256" key="2">
    <source>
        <dbReference type="ARBA" id="ARBA00008214"/>
    </source>
</evidence>
<dbReference type="SMART" id="SM01140">
    <property type="entry name" value="Drf_GBD"/>
    <property type="match status" value="1"/>
</dbReference>
<dbReference type="Gene3D" id="1.10.20.40">
    <property type="entry name" value="Formin, diaphanous GTPase-binding domain"/>
    <property type="match status" value="1"/>
</dbReference>
<dbReference type="SUPFAM" id="SSF48371">
    <property type="entry name" value="ARM repeat"/>
    <property type="match status" value="1"/>
</dbReference>
<protein>
    <submittedName>
        <fullName evidence="10">Protein diaphanous homolog 3</fullName>
    </submittedName>
</protein>
<dbReference type="PROSITE" id="PS51232">
    <property type="entry name" value="GBD_FH3"/>
    <property type="match status" value="1"/>
</dbReference>
<dbReference type="EMBL" id="HBUF01519290">
    <property type="protein sequence ID" value="CAG6748481.1"/>
    <property type="molecule type" value="Transcribed_RNA"/>
</dbReference>
<dbReference type="Pfam" id="PF02181">
    <property type="entry name" value="FH2"/>
    <property type="match status" value="1"/>
</dbReference>
<evidence type="ECO:0000313" key="10">
    <source>
        <dbReference type="EMBL" id="CAG6668508.1"/>
    </source>
</evidence>
<dbReference type="Gene3D" id="1.10.238.150">
    <property type="entry name" value="Formin, FH3 diaphanous domain"/>
    <property type="match status" value="1"/>
</dbReference>
<dbReference type="EMBL" id="HBUF01344041">
    <property type="protein sequence ID" value="CAG6707317.1"/>
    <property type="molecule type" value="Transcribed_RNA"/>
</dbReference>
<dbReference type="EMBL" id="HBUF01218977">
    <property type="protein sequence ID" value="CAG6668507.1"/>
    <property type="molecule type" value="Transcribed_RNA"/>
</dbReference>
<evidence type="ECO:0000256" key="3">
    <source>
        <dbReference type="ARBA" id="ARBA00022490"/>
    </source>
</evidence>
<evidence type="ECO:0000259" key="7">
    <source>
        <dbReference type="PROSITE" id="PS51231"/>
    </source>
</evidence>
<dbReference type="InterPro" id="IPR016024">
    <property type="entry name" value="ARM-type_fold"/>
</dbReference>
<evidence type="ECO:0000259" key="9">
    <source>
        <dbReference type="PROSITE" id="PS51444"/>
    </source>
</evidence>
<dbReference type="SMART" id="SM01139">
    <property type="entry name" value="Drf_FH3"/>
    <property type="match status" value="1"/>
</dbReference>
<dbReference type="EMBL" id="HBUF01131088">
    <property type="protein sequence ID" value="CAG6644178.1"/>
    <property type="molecule type" value="Transcribed_RNA"/>
</dbReference>
<evidence type="ECO:0000256" key="1">
    <source>
        <dbReference type="ARBA" id="ARBA00004496"/>
    </source>
</evidence>
<dbReference type="EMBL" id="HBUF01519291">
    <property type="protein sequence ID" value="CAG6748483.1"/>
    <property type="molecule type" value="Transcribed_RNA"/>
</dbReference>
<keyword evidence="4 5" id="KW-0175">Coiled coil</keyword>
<name>A0A8D8WRH5_9HEMI</name>
<evidence type="ECO:0000259" key="8">
    <source>
        <dbReference type="PROSITE" id="PS51232"/>
    </source>
</evidence>
<accession>A0A8D8WRH5</accession>
<feature type="domain" description="GBD/FH3" evidence="8">
    <location>
        <begin position="68"/>
        <end position="426"/>
    </location>
</feature>
<dbReference type="PANTHER" id="PTHR45691">
    <property type="entry name" value="PROTEIN DIAPHANOUS"/>
    <property type="match status" value="1"/>
</dbReference>
<dbReference type="EMBL" id="HBUF01344039">
    <property type="protein sequence ID" value="CAG6707311.1"/>
    <property type="molecule type" value="Transcribed_RNA"/>
</dbReference>
<dbReference type="EMBL" id="HBUF01344037">
    <property type="protein sequence ID" value="CAG6707305.1"/>
    <property type="molecule type" value="Transcribed_RNA"/>
</dbReference>
<dbReference type="EMBL" id="HBUF01344038">
    <property type="protein sequence ID" value="CAG6707308.1"/>
    <property type="molecule type" value="Transcribed_RNA"/>
</dbReference>
<dbReference type="Pfam" id="PF06367">
    <property type="entry name" value="Drf_FH3"/>
    <property type="match status" value="1"/>
</dbReference>
<comment type="subcellular location">
    <subcellularLocation>
        <location evidence="1">Cytoplasm</location>
    </subcellularLocation>
</comment>
<feature type="compositionally biased region" description="Pro residues" evidence="6">
    <location>
        <begin position="518"/>
        <end position="580"/>
    </location>
</feature>
<feature type="domain" description="DAD" evidence="7">
    <location>
        <begin position="1017"/>
        <end position="1046"/>
    </location>
</feature>
<dbReference type="InterPro" id="IPR011989">
    <property type="entry name" value="ARM-like"/>
</dbReference>
<evidence type="ECO:0000256" key="6">
    <source>
        <dbReference type="SAM" id="MobiDB-lite"/>
    </source>
</evidence>
<sequence>MSRSESNKHKSSRSGSFLDGMFSRPKNKGSGGVKAGVGTLGPSGDSNLIRQNSEMDLQDIMDEQELLLEKLKPEELNQKFEDMLNDMNLSDEKKEPLRRQPLANKKKMLLMHYKGMVTSCENKNKFDKPLEYIQYLGQAELSVNKLYACVESLRIALTNNPLSWVNEFGINGLKSLLSILNVCYRNDSRYDRVQYECVRCIRAIMNNTVGLKQMFGQKEALTIVARSLDPSKQSVMLEAVKVLAAVCLIPPEGHDKAIKAITMAGEMKGKERFEPVIQGLMHKNEPLRTACLQLINAIVATPDDLEFRLHLRNEIMRVGLYDMLDQLKEEASDDVSVQLKVFIEHKDDDYDEFIQRFDNVRLEIDDVNDCFETVRNMVMDSSCEPYLLSILQHLLFIRDDQYVRLAYYKLLEECVSQIVLHRGGCDPDFRSSRRFQLDVQPLVDKLAEQSKTEEDRRVEELNLRLDEAIMLRQEAEAQLVQAQKTLEDFTSGKPMEKNRLEEVKAQVAAGIPTGPKGGGPPPPPPPPGGMGPPPPPMPGGGGPPPPPMPGMGGPPPPPMPGMGPPPPPLPGMGPPPPPGGPLLMKPADVLPHYLKPKKKWEVGPIKRANWKTINAQKLSEKSFWVKLKEEELASPDILSGLAQKFSSKPANKKSDDNVDKCGTLKRVKALKILDSKAAQNLSILLGGSLKHYKYEQVKLAILRCDTNILSGNVLEQLISYLPPPDQLQRLKELSSDYANLTEAEQFAVTIAEIKRLLPRLKSMHFKQHFVEMYGDTHKNIIYGKQACEEVKQSKKLAKILELILLMGNYMNSGSRNGGAFGFEINFLTKLSSTKDIENKSTLLHYLVDTIENKFPECLKFSDELLHVDRAARVSTDVIQNAIRQMENNIKNLETDIQNCKLATSTSEEDQFLSTMEPFAKEVRSKVTLLSNMFKNMMTLYSDLAEFFTFDKTIYPLEEFFTDIKTFKDAFYQAWQDNTKIREAEEKSIRVREAREKAESEKKDKAARKKALIDMTTDQTQQGVMDSLLEALQTGSAFNREQRRKRNNDRPVGAERRAQLNRSRSRNGIVITRELGNEVLIGNA</sequence>
<dbReference type="Gene3D" id="1.25.10.10">
    <property type="entry name" value="Leucine-rich Repeat Variant"/>
    <property type="match status" value="1"/>
</dbReference>
<dbReference type="GO" id="GO:0005737">
    <property type="term" value="C:cytoplasm"/>
    <property type="evidence" value="ECO:0007669"/>
    <property type="project" value="UniProtKB-SubCell"/>
</dbReference>
<dbReference type="EMBL" id="HBUF01344040">
    <property type="protein sequence ID" value="CAG6707314.1"/>
    <property type="molecule type" value="Transcribed_RNA"/>
</dbReference>
<evidence type="ECO:0000256" key="4">
    <source>
        <dbReference type="ARBA" id="ARBA00023054"/>
    </source>
</evidence>
<dbReference type="EMBL" id="HBUF01218978">
    <property type="protein sequence ID" value="CAG6668508.1"/>
    <property type="molecule type" value="Transcribed_RNA"/>
</dbReference>
<feature type="coiled-coil region" evidence="5">
    <location>
        <begin position="458"/>
        <end position="492"/>
    </location>
</feature>
<dbReference type="EMBL" id="HBUF01218980">
    <property type="protein sequence ID" value="CAG6668510.1"/>
    <property type="molecule type" value="Transcribed_RNA"/>
</dbReference>
<dbReference type="PROSITE" id="PS51444">
    <property type="entry name" value="FH2"/>
    <property type="match status" value="1"/>
</dbReference>
<dbReference type="PROSITE" id="PS51231">
    <property type="entry name" value="DAD"/>
    <property type="match status" value="1"/>
</dbReference>
<feature type="coiled-coil region" evidence="5">
    <location>
        <begin position="875"/>
        <end position="902"/>
    </location>
</feature>
<dbReference type="InterPro" id="IPR015425">
    <property type="entry name" value="FH2_Formin"/>
</dbReference>
<dbReference type="InterPro" id="IPR014768">
    <property type="entry name" value="GBD/FH3_dom"/>
</dbReference>
<feature type="region of interest" description="Disordered" evidence="6">
    <location>
        <begin position="510"/>
        <end position="583"/>
    </location>
</feature>
<dbReference type="Gene3D" id="1.20.58.630">
    <property type="match status" value="1"/>
</dbReference>
<dbReference type="GO" id="GO:0030041">
    <property type="term" value="P:actin filament polymerization"/>
    <property type="evidence" value="ECO:0007669"/>
    <property type="project" value="TreeGrafter"/>
</dbReference>
<dbReference type="InterPro" id="IPR010473">
    <property type="entry name" value="GTPase-bd"/>
</dbReference>
<organism evidence="10">
    <name type="scientific">Cacopsylla melanoneura</name>
    <dbReference type="NCBI Taxonomy" id="428564"/>
    <lineage>
        <taxon>Eukaryota</taxon>
        <taxon>Metazoa</taxon>
        <taxon>Ecdysozoa</taxon>
        <taxon>Arthropoda</taxon>
        <taxon>Hexapoda</taxon>
        <taxon>Insecta</taxon>
        <taxon>Pterygota</taxon>
        <taxon>Neoptera</taxon>
        <taxon>Paraneoptera</taxon>
        <taxon>Hemiptera</taxon>
        <taxon>Sternorrhyncha</taxon>
        <taxon>Psylloidea</taxon>
        <taxon>Psyllidae</taxon>
        <taxon>Psyllinae</taxon>
        <taxon>Cacopsylla</taxon>
    </lineage>
</organism>
<dbReference type="AlphaFoldDB" id="A0A8D8WRH5"/>
<feature type="compositionally biased region" description="Gly residues" evidence="6">
    <location>
        <begin position="29"/>
        <end position="41"/>
    </location>
</feature>
<dbReference type="InterPro" id="IPR044933">
    <property type="entry name" value="DIA_GBD_sf"/>
</dbReference>
<dbReference type="Pfam" id="PF06345">
    <property type="entry name" value="Drf_DAD"/>
    <property type="match status" value="1"/>
</dbReference>
<dbReference type="Gene3D" id="6.10.30.30">
    <property type="match status" value="1"/>
</dbReference>
<dbReference type="InterPro" id="IPR014767">
    <property type="entry name" value="DAD_dom"/>
</dbReference>
<feature type="domain" description="FH2" evidence="9">
    <location>
        <begin position="595"/>
        <end position="996"/>
    </location>
</feature>
<dbReference type="GO" id="GO:0003779">
    <property type="term" value="F:actin binding"/>
    <property type="evidence" value="ECO:0007669"/>
    <property type="project" value="InterPro"/>
</dbReference>
<dbReference type="InterPro" id="IPR010465">
    <property type="entry name" value="Drf_DAD"/>
</dbReference>
<dbReference type="GO" id="GO:0031267">
    <property type="term" value="F:small GTPase binding"/>
    <property type="evidence" value="ECO:0007669"/>
    <property type="project" value="InterPro"/>
</dbReference>
<dbReference type="EMBL" id="HBUF01131089">
    <property type="protein sequence ID" value="CAG6644179.1"/>
    <property type="molecule type" value="Transcribed_RNA"/>
</dbReference>
<dbReference type="PANTHER" id="PTHR45691:SF6">
    <property type="entry name" value="PROTEIN DIAPHANOUS"/>
    <property type="match status" value="1"/>
</dbReference>
<dbReference type="EMBL" id="HBUF01344042">
    <property type="protein sequence ID" value="CAG6707320.1"/>
    <property type="molecule type" value="Transcribed_RNA"/>
</dbReference>
<keyword evidence="3" id="KW-0963">Cytoplasm</keyword>
<dbReference type="Gene3D" id="1.20.58.2220">
    <property type="entry name" value="Formin, FH2 domain"/>
    <property type="match status" value="1"/>
</dbReference>
<reference evidence="10" key="1">
    <citation type="submission" date="2021-05" db="EMBL/GenBank/DDBJ databases">
        <authorList>
            <person name="Alioto T."/>
            <person name="Alioto T."/>
            <person name="Gomez Garrido J."/>
        </authorList>
    </citation>
    <scope>NUCLEOTIDE SEQUENCE</scope>
</reference>
<proteinExistence type="inferred from homology"/>
<feature type="region of interest" description="Disordered" evidence="6">
    <location>
        <begin position="1035"/>
        <end position="1060"/>
    </location>
</feature>